<reference evidence="7" key="1">
    <citation type="submission" date="2016-01" db="EMBL/GenBank/DDBJ databases">
        <authorList>
            <person name="Peeters C."/>
        </authorList>
    </citation>
    <scope>NUCLEOTIDE SEQUENCE [LARGE SCALE GENOMIC DNA]</scope>
    <source>
        <strain evidence="7">LMG 22934</strain>
    </source>
</reference>
<dbReference type="PANTHER" id="PTHR43243:SF4">
    <property type="entry name" value="CATIONIC AMINO ACID TRANSPORTER 4"/>
    <property type="match status" value="1"/>
</dbReference>
<dbReference type="Proteomes" id="UP000054977">
    <property type="component" value="Unassembled WGS sequence"/>
</dbReference>
<dbReference type="PIRSF" id="PIRSF006060">
    <property type="entry name" value="AA_transporter"/>
    <property type="match status" value="1"/>
</dbReference>
<dbReference type="PANTHER" id="PTHR43243">
    <property type="entry name" value="INNER MEMBRANE TRANSPORTER YGJI-RELATED"/>
    <property type="match status" value="1"/>
</dbReference>
<dbReference type="Pfam" id="PF13520">
    <property type="entry name" value="AA_permease_2"/>
    <property type="match status" value="1"/>
</dbReference>
<evidence type="ECO:0000256" key="1">
    <source>
        <dbReference type="ARBA" id="ARBA00004141"/>
    </source>
</evidence>
<evidence type="ECO:0000256" key="4">
    <source>
        <dbReference type="ARBA" id="ARBA00022989"/>
    </source>
</evidence>
<keyword evidence="8" id="KW-1185">Reference proteome</keyword>
<feature type="transmembrane region" description="Helical" evidence="6">
    <location>
        <begin position="304"/>
        <end position="324"/>
    </location>
</feature>
<evidence type="ECO:0000256" key="2">
    <source>
        <dbReference type="ARBA" id="ARBA00022448"/>
    </source>
</evidence>
<evidence type="ECO:0000313" key="7">
    <source>
        <dbReference type="EMBL" id="SAL31588.1"/>
    </source>
</evidence>
<accession>A0A158GHI7</accession>
<feature type="transmembrane region" description="Helical" evidence="6">
    <location>
        <begin position="499"/>
        <end position="517"/>
    </location>
</feature>
<feature type="transmembrane region" description="Helical" evidence="6">
    <location>
        <begin position="441"/>
        <end position="460"/>
    </location>
</feature>
<keyword evidence="2" id="KW-0813">Transport</keyword>
<feature type="transmembrane region" description="Helical" evidence="6">
    <location>
        <begin position="97"/>
        <end position="119"/>
    </location>
</feature>
<dbReference type="STRING" id="326474.AWB65_02016"/>
<evidence type="ECO:0000256" key="5">
    <source>
        <dbReference type="ARBA" id="ARBA00023136"/>
    </source>
</evidence>
<evidence type="ECO:0000256" key="6">
    <source>
        <dbReference type="SAM" id="Phobius"/>
    </source>
</evidence>
<feature type="transmembrane region" description="Helical" evidence="6">
    <location>
        <begin position="260"/>
        <end position="279"/>
    </location>
</feature>
<dbReference type="GO" id="GO:0016020">
    <property type="term" value="C:membrane"/>
    <property type="evidence" value="ECO:0007669"/>
    <property type="project" value="UniProtKB-SubCell"/>
</dbReference>
<proteinExistence type="predicted"/>
<keyword evidence="5 6" id="KW-0472">Membrane</keyword>
<feature type="transmembrane region" description="Helical" evidence="6">
    <location>
        <begin position="125"/>
        <end position="145"/>
    </location>
</feature>
<feature type="transmembrane region" description="Helical" evidence="6">
    <location>
        <begin position="389"/>
        <end position="412"/>
    </location>
</feature>
<comment type="caution">
    <text evidence="7">The sequence shown here is derived from an EMBL/GenBank/DDBJ whole genome shotgun (WGS) entry which is preliminary data.</text>
</comment>
<keyword evidence="4 6" id="KW-1133">Transmembrane helix</keyword>
<comment type="subcellular location">
    <subcellularLocation>
        <location evidence="1">Membrane</location>
        <topology evidence="1">Multi-pass membrane protein</topology>
    </subcellularLocation>
</comment>
<dbReference type="AlphaFoldDB" id="A0A158GHI7"/>
<name>A0A158GHI7_9BURK</name>
<keyword evidence="3 6" id="KW-0812">Transmembrane</keyword>
<dbReference type="GO" id="GO:0015171">
    <property type="term" value="F:amino acid transmembrane transporter activity"/>
    <property type="evidence" value="ECO:0007669"/>
    <property type="project" value="TreeGrafter"/>
</dbReference>
<evidence type="ECO:0000256" key="3">
    <source>
        <dbReference type="ARBA" id="ARBA00022692"/>
    </source>
</evidence>
<evidence type="ECO:0000313" key="8">
    <source>
        <dbReference type="Proteomes" id="UP000054977"/>
    </source>
</evidence>
<gene>
    <name evidence="7" type="ORF">AWB65_02016</name>
</gene>
<feature type="transmembrane region" description="Helical" evidence="6">
    <location>
        <begin position="466"/>
        <end position="487"/>
    </location>
</feature>
<feature type="transmembrane region" description="Helical" evidence="6">
    <location>
        <begin position="229"/>
        <end position="248"/>
    </location>
</feature>
<feature type="transmembrane region" description="Helical" evidence="6">
    <location>
        <begin position="345"/>
        <end position="369"/>
    </location>
</feature>
<sequence>MNATGRRGRVDQTDKQIIVRAGRKSCCLLDLEFSDEICYHGTGAHSVPMTPSKGEPIVTMMQRKSIDSLQAEADETDEALQEHGAHTLKRSLSGLDLTMLGIGCIIGAGIFVLTGHAAATNAGPGITISFVLGGIVCGLAGLCYAEMASTVPVSGSAYTYAYATMGEFIAWLIGWDLILEYAVGATTVAIGWSGYVVSFLHSLGIDIPAALAQAPFVFDPAHGWSHSGALFNVPAMLVVGLITILLVFGIRESARVNSVIVIIKVVIVIAFIAAGLTFVDTRNWVTGTNPHGAFIPPNTGESGVYGWSGVIRGAAVVFFAYIGFDSVSTVAQETKNPRRDMPIGLLGSLAICTLLYVLVSYVLTGIVPYDKLNVADPIAVGVDAIGMKWLSPIVKIGAIFGLTSVVLVLLLSQPRIFYSMSKDGLLPPFASKIHPRFRTPYITTIITGLIVMVLAGLLPIGLVGELVSIGTLFAFAVVCIGVMVLRITQPELKRAFKTPAVFIVAPLGALSSVFLMAGLPGDTWIRLIVWMAIGVAIYFGYGIRHSKQRAKAEGRLR</sequence>
<dbReference type="Gene3D" id="1.20.1740.10">
    <property type="entry name" value="Amino acid/polyamine transporter I"/>
    <property type="match status" value="1"/>
</dbReference>
<dbReference type="InterPro" id="IPR002293">
    <property type="entry name" value="AA/rel_permease1"/>
</dbReference>
<organism evidence="7 8">
    <name type="scientific">Caballeronia humi</name>
    <dbReference type="NCBI Taxonomy" id="326474"/>
    <lineage>
        <taxon>Bacteria</taxon>
        <taxon>Pseudomonadati</taxon>
        <taxon>Pseudomonadota</taxon>
        <taxon>Betaproteobacteria</taxon>
        <taxon>Burkholderiales</taxon>
        <taxon>Burkholderiaceae</taxon>
        <taxon>Caballeronia</taxon>
    </lineage>
</organism>
<feature type="transmembrane region" description="Helical" evidence="6">
    <location>
        <begin position="523"/>
        <end position="541"/>
    </location>
</feature>
<dbReference type="EMBL" id="FCNW02000007">
    <property type="protein sequence ID" value="SAL31588.1"/>
    <property type="molecule type" value="Genomic_DNA"/>
</dbReference>
<protein>
    <submittedName>
        <fullName evidence="7">Amino acid permease</fullName>
    </submittedName>
</protein>